<organism evidence="2 3">
    <name type="scientific">Echinococcus granulosus</name>
    <name type="common">Hydatid tapeworm</name>
    <dbReference type="NCBI Taxonomy" id="6210"/>
    <lineage>
        <taxon>Eukaryota</taxon>
        <taxon>Metazoa</taxon>
        <taxon>Spiralia</taxon>
        <taxon>Lophotrochozoa</taxon>
        <taxon>Platyhelminthes</taxon>
        <taxon>Cestoda</taxon>
        <taxon>Eucestoda</taxon>
        <taxon>Cyclophyllidea</taxon>
        <taxon>Taeniidae</taxon>
        <taxon>Echinococcus</taxon>
        <taxon>Echinococcus granulosus group</taxon>
    </lineage>
</organism>
<sequence>MNFSNIFEQIKLYTSVKEIFNKTTKTVPYGAVFKKIGYHICFYFHLISNSSLTTIDYIILLTFLIFWNIILLVRCGFPVLYASDAAKIHHIGNQSNVFKELLCFMLAQHVSMIKVIISNFIALAPFLLSFLDLAVFNDASLHKTELIYQCLLDTHVKHSSKNVPSSPLSSAGDTKIENFLRLTDLVAH</sequence>
<accession>W6URT9</accession>
<keyword evidence="1" id="KW-0472">Membrane</keyword>
<dbReference type="KEGG" id="egl:EGR_01897"/>
<protein>
    <submittedName>
        <fullName evidence="2">Uncharacterized protein</fullName>
    </submittedName>
</protein>
<keyword evidence="3" id="KW-1185">Reference proteome</keyword>
<gene>
    <name evidence="2" type="ORF">EGR_01897</name>
</gene>
<comment type="caution">
    <text evidence="2">The sequence shown here is derived from an EMBL/GenBank/DDBJ whole genome shotgun (WGS) entry which is preliminary data.</text>
</comment>
<evidence type="ECO:0000256" key="1">
    <source>
        <dbReference type="SAM" id="Phobius"/>
    </source>
</evidence>
<dbReference type="CTD" id="36337612"/>
<reference evidence="2 3" key="1">
    <citation type="journal article" date="2013" name="Nat. Genet.">
        <title>The genome of the hydatid tapeworm Echinococcus granulosus.</title>
        <authorList>
            <person name="Zheng H."/>
            <person name="Zhang W."/>
            <person name="Zhang L."/>
            <person name="Zhang Z."/>
            <person name="Li J."/>
            <person name="Lu G."/>
            <person name="Zhu Y."/>
            <person name="Wang Y."/>
            <person name="Huang Y."/>
            <person name="Liu J."/>
            <person name="Kang H."/>
            <person name="Chen J."/>
            <person name="Wang L."/>
            <person name="Chen A."/>
            <person name="Yu S."/>
            <person name="Gao Z."/>
            <person name="Jin L."/>
            <person name="Gu W."/>
            <person name="Wang Z."/>
            <person name="Zhao L."/>
            <person name="Shi B."/>
            <person name="Wen H."/>
            <person name="Lin R."/>
            <person name="Jones M.K."/>
            <person name="Brejova B."/>
            <person name="Vinar T."/>
            <person name="Zhao G."/>
            <person name="McManus D.P."/>
            <person name="Chen Z."/>
            <person name="Zhou Y."/>
            <person name="Wang S."/>
        </authorList>
    </citation>
    <scope>NUCLEOTIDE SEQUENCE [LARGE SCALE GENOMIC DNA]</scope>
</reference>
<dbReference type="GeneID" id="36337612"/>
<dbReference type="EMBL" id="APAU02000007">
    <property type="protein sequence ID" value="EUB63406.1"/>
    <property type="molecule type" value="Genomic_DNA"/>
</dbReference>
<name>W6URT9_ECHGR</name>
<dbReference type="Proteomes" id="UP000019149">
    <property type="component" value="Unassembled WGS sequence"/>
</dbReference>
<feature type="transmembrane region" description="Helical" evidence="1">
    <location>
        <begin position="101"/>
        <end position="128"/>
    </location>
</feature>
<dbReference type="RefSeq" id="XP_024354602.1">
    <property type="nucleotide sequence ID" value="XM_024491146.1"/>
</dbReference>
<dbReference type="AlphaFoldDB" id="W6URT9"/>
<proteinExistence type="predicted"/>
<evidence type="ECO:0000313" key="2">
    <source>
        <dbReference type="EMBL" id="EUB63406.1"/>
    </source>
</evidence>
<evidence type="ECO:0000313" key="3">
    <source>
        <dbReference type="Proteomes" id="UP000019149"/>
    </source>
</evidence>
<feature type="transmembrane region" description="Helical" evidence="1">
    <location>
        <begin position="57"/>
        <end position="81"/>
    </location>
</feature>
<keyword evidence="1" id="KW-0812">Transmembrane</keyword>
<keyword evidence="1" id="KW-1133">Transmembrane helix</keyword>